<evidence type="ECO:0000313" key="2">
    <source>
        <dbReference type="Proteomes" id="UP000265520"/>
    </source>
</evidence>
<comment type="caution">
    <text evidence="1">The sequence shown here is derived from an EMBL/GenBank/DDBJ whole genome shotgun (WGS) entry which is preliminary data.</text>
</comment>
<organism evidence="1 2">
    <name type="scientific">Trifolium medium</name>
    <dbReference type="NCBI Taxonomy" id="97028"/>
    <lineage>
        <taxon>Eukaryota</taxon>
        <taxon>Viridiplantae</taxon>
        <taxon>Streptophyta</taxon>
        <taxon>Embryophyta</taxon>
        <taxon>Tracheophyta</taxon>
        <taxon>Spermatophyta</taxon>
        <taxon>Magnoliopsida</taxon>
        <taxon>eudicotyledons</taxon>
        <taxon>Gunneridae</taxon>
        <taxon>Pentapetalae</taxon>
        <taxon>rosids</taxon>
        <taxon>fabids</taxon>
        <taxon>Fabales</taxon>
        <taxon>Fabaceae</taxon>
        <taxon>Papilionoideae</taxon>
        <taxon>50 kb inversion clade</taxon>
        <taxon>NPAAA clade</taxon>
        <taxon>Hologalegina</taxon>
        <taxon>IRL clade</taxon>
        <taxon>Trifolieae</taxon>
        <taxon>Trifolium</taxon>
    </lineage>
</organism>
<evidence type="ECO:0000313" key="1">
    <source>
        <dbReference type="EMBL" id="MCI36360.1"/>
    </source>
</evidence>
<accession>A0A392RKN6</accession>
<dbReference type="EMBL" id="LXQA010233023">
    <property type="protein sequence ID" value="MCI36360.1"/>
    <property type="molecule type" value="Genomic_DNA"/>
</dbReference>
<sequence>MASSSWLRLFPQNSWLKEPDLEEVVVDGWGINDNIEIVDRVAKCANKLQVWGRRKQMKFKKEIDACVKEMEILRGNQGEADSR</sequence>
<dbReference type="Proteomes" id="UP000265520">
    <property type="component" value="Unassembled WGS sequence"/>
</dbReference>
<keyword evidence="2" id="KW-1185">Reference proteome</keyword>
<proteinExistence type="predicted"/>
<evidence type="ECO:0008006" key="3">
    <source>
        <dbReference type="Google" id="ProtNLM"/>
    </source>
</evidence>
<reference evidence="1 2" key="1">
    <citation type="journal article" date="2018" name="Front. Plant Sci.">
        <title>Red Clover (Trifolium pratense) and Zigzag Clover (T. medium) - A Picture of Genomic Similarities and Differences.</title>
        <authorList>
            <person name="Dluhosova J."/>
            <person name="Istvanek J."/>
            <person name="Nedelnik J."/>
            <person name="Repkova J."/>
        </authorList>
    </citation>
    <scope>NUCLEOTIDE SEQUENCE [LARGE SCALE GENOMIC DNA]</scope>
    <source>
        <strain evidence="2">cv. 10/8</strain>
        <tissue evidence="1">Leaf</tissue>
    </source>
</reference>
<feature type="non-terminal residue" evidence="1">
    <location>
        <position position="83"/>
    </location>
</feature>
<dbReference type="AlphaFoldDB" id="A0A392RKN6"/>
<protein>
    <recommendedName>
        <fullName evidence="3">Hemopexin</fullName>
    </recommendedName>
</protein>
<name>A0A392RKN6_9FABA</name>